<accession>A0A3G9IUZ3</accession>
<dbReference type="AlphaFoldDB" id="A0A3G9IUZ3"/>
<dbReference type="KEGG" id="nbe:Back2_17680"/>
<keyword evidence="2" id="KW-1185">Reference proteome</keyword>
<gene>
    <name evidence="1" type="ORF">Back2_17680</name>
</gene>
<name>A0A3G9IUZ3_9ACTN</name>
<dbReference type="EMBL" id="AP019307">
    <property type="protein sequence ID" value="BBH17481.1"/>
    <property type="molecule type" value="Genomic_DNA"/>
</dbReference>
<proteinExistence type="predicted"/>
<dbReference type="Proteomes" id="UP000271573">
    <property type="component" value="Chromosome"/>
</dbReference>
<evidence type="ECO:0000313" key="2">
    <source>
        <dbReference type="Proteomes" id="UP000271573"/>
    </source>
</evidence>
<dbReference type="RefSeq" id="WP_125568670.1">
    <property type="nucleotide sequence ID" value="NZ_AP019307.1"/>
</dbReference>
<protein>
    <submittedName>
        <fullName evidence="1">Uncharacterized protein</fullName>
    </submittedName>
</protein>
<sequence length="425" mass="47345">MSGNAKHQTAIATAEDRTIGLRAEISEWIRLILEATSHLEALVDTKQAIAIGHQNADTAAARAKQEATDRKAARTPVSQLADARPGLDWLRAVPGRAGANTKTPGTMPALSALAEISFTLQHNVRRIGRKHLLAVLEAEQTAIEDHEYCIWPPRRLALTVDHDAGSYQVTQVLAANDVVCAWPRRYFVHFKQGDENGIRHLAQHLTALAAVLNNRRELHAIVRDLEHLHDMATTVIDGEPAKQPAPRPTCPWCGRDSLVLVNRDPKKPWQTYKVIRCEGTHPCECPGDRDWCSCHRNATANRHEWVNAGRHGSAGASFSLLNELQNDYEEISRMETAALDAVDRIKQLHTPIDIYPWSSYCQSPQEHGNAWIEAEDGPDVCTACEPRATICAHCRNHYAENDLDWGTYPCPTIRTLEPPTEGEDR</sequence>
<reference evidence="1 2" key="1">
    <citation type="submission" date="2018-11" db="EMBL/GenBank/DDBJ databases">
        <title>Complete genome sequence of Nocardioides baekrokdamisoli strain KCTC 39748.</title>
        <authorList>
            <person name="Kang S.W."/>
            <person name="Lee K.C."/>
            <person name="Kim K.K."/>
            <person name="Kim J.S."/>
            <person name="Kim D.S."/>
            <person name="Ko S.H."/>
            <person name="Yang S.H."/>
            <person name="Shin Y.K."/>
            <person name="Lee J.S."/>
        </authorList>
    </citation>
    <scope>NUCLEOTIDE SEQUENCE [LARGE SCALE GENOMIC DNA]</scope>
    <source>
        <strain evidence="1 2">KCTC 39748</strain>
    </source>
</reference>
<dbReference type="OrthoDB" id="5197037at2"/>
<organism evidence="1 2">
    <name type="scientific">Nocardioides baekrokdamisoli</name>
    <dbReference type="NCBI Taxonomy" id="1804624"/>
    <lineage>
        <taxon>Bacteria</taxon>
        <taxon>Bacillati</taxon>
        <taxon>Actinomycetota</taxon>
        <taxon>Actinomycetes</taxon>
        <taxon>Propionibacteriales</taxon>
        <taxon>Nocardioidaceae</taxon>
        <taxon>Nocardioides</taxon>
    </lineage>
</organism>
<evidence type="ECO:0000313" key="1">
    <source>
        <dbReference type="EMBL" id="BBH17481.1"/>
    </source>
</evidence>